<dbReference type="AlphaFoldDB" id="A0A803MPU4"/>
<keyword evidence="5" id="KW-1185">Reference proteome</keyword>
<comment type="subcellular location">
    <subcellularLocation>
        <location evidence="1">Membrane</location>
        <topology evidence="1">Single-pass membrane protein</topology>
    </subcellularLocation>
</comment>
<sequence>MAACLLHISAAAGLPRPRIAKPGCNDHCGNVSIPYPFGIGPNCYHNPWFDIECVNKSDSFHLKRLNNNIQGIQINLHPLKEERNFVSVVPCYRICEGDGNPRTLVFGNSDNLTGSPFLFSRKRNVLLVNGCGGGIVLLDKDNKTIAGCAAVCINNSTKQEVDCYGVGCCQTSISSSVDYYSLQVSSMGDNRIVD</sequence>
<dbReference type="Pfam" id="PF13947">
    <property type="entry name" value="GUB_WAK_bind"/>
    <property type="match status" value="1"/>
</dbReference>
<dbReference type="OMA" id="CYRICEG"/>
<organism evidence="4 5">
    <name type="scientific">Chenopodium quinoa</name>
    <name type="common">Quinoa</name>
    <dbReference type="NCBI Taxonomy" id="63459"/>
    <lineage>
        <taxon>Eukaryota</taxon>
        <taxon>Viridiplantae</taxon>
        <taxon>Streptophyta</taxon>
        <taxon>Embryophyta</taxon>
        <taxon>Tracheophyta</taxon>
        <taxon>Spermatophyta</taxon>
        <taxon>Magnoliopsida</taxon>
        <taxon>eudicotyledons</taxon>
        <taxon>Gunneridae</taxon>
        <taxon>Pentapetalae</taxon>
        <taxon>Caryophyllales</taxon>
        <taxon>Chenopodiaceae</taxon>
        <taxon>Chenopodioideae</taxon>
        <taxon>Atripliceae</taxon>
        <taxon>Chenopodium</taxon>
    </lineage>
</organism>
<evidence type="ECO:0000259" key="3">
    <source>
        <dbReference type="Pfam" id="PF13947"/>
    </source>
</evidence>
<dbReference type="Proteomes" id="UP000596660">
    <property type="component" value="Unplaced"/>
</dbReference>
<proteinExistence type="predicted"/>
<dbReference type="PANTHER" id="PTHR33491">
    <property type="entry name" value="OSJNBA0016N04.9 PROTEIN"/>
    <property type="match status" value="1"/>
</dbReference>
<evidence type="ECO:0000313" key="4">
    <source>
        <dbReference type="EnsemblPlants" id="AUR62033295-RA:cds"/>
    </source>
</evidence>
<protein>
    <recommendedName>
        <fullName evidence="3">Wall-associated receptor kinase galacturonan-binding domain-containing protein</fullName>
    </recommendedName>
</protein>
<dbReference type="EnsemblPlants" id="AUR62033295-RA">
    <property type="protein sequence ID" value="AUR62033295-RA:cds"/>
    <property type="gene ID" value="AUR62033295"/>
</dbReference>
<dbReference type="InterPro" id="IPR025287">
    <property type="entry name" value="WAK_GUB"/>
</dbReference>
<feature type="domain" description="Wall-associated receptor kinase galacturonan-binding" evidence="3">
    <location>
        <begin position="24"/>
        <end position="63"/>
    </location>
</feature>
<evidence type="ECO:0000256" key="2">
    <source>
        <dbReference type="ARBA" id="ARBA00022729"/>
    </source>
</evidence>
<name>A0A803MPU4_CHEQI</name>
<accession>A0A803MPU4</accession>
<keyword evidence="2" id="KW-0732">Signal</keyword>
<dbReference type="GO" id="GO:0030247">
    <property type="term" value="F:polysaccharide binding"/>
    <property type="evidence" value="ECO:0007669"/>
    <property type="project" value="InterPro"/>
</dbReference>
<reference evidence="4" key="1">
    <citation type="journal article" date="2017" name="Nature">
        <title>The genome of Chenopodium quinoa.</title>
        <authorList>
            <person name="Jarvis D.E."/>
            <person name="Ho Y.S."/>
            <person name="Lightfoot D.J."/>
            <person name="Schmoeckel S.M."/>
            <person name="Li B."/>
            <person name="Borm T.J.A."/>
            <person name="Ohyanagi H."/>
            <person name="Mineta K."/>
            <person name="Michell C.T."/>
            <person name="Saber N."/>
            <person name="Kharbatia N.M."/>
            <person name="Rupper R.R."/>
            <person name="Sharp A.R."/>
            <person name="Dally N."/>
            <person name="Boughton B.A."/>
            <person name="Woo Y.H."/>
            <person name="Gao G."/>
            <person name="Schijlen E.G.W.M."/>
            <person name="Guo X."/>
            <person name="Momin A.A."/>
            <person name="Negrao S."/>
            <person name="Al-Babili S."/>
            <person name="Gehring C."/>
            <person name="Roessner U."/>
            <person name="Jung C."/>
            <person name="Murphy K."/>
            <person name="Arold S.T."/>
            <person name="Gojobori T."/>
            <person name="van der Linden C.G."/>
            <person name="van Loo E.N."/>
            <person name="Jellen E.N."/>
            <person name="Maughan P.J."/>
            <person name="Tester M."/>
        </authorList>
    </citation>
    <scope>NUCLEOTIDE SEQUENCE [LARGE SCALE GENOMIC DNA]</scope>
    <source>
        <strain evidence="4">cv. PI 614886</strain>
    </source>
</reference>
<reference evidence="4" key="2">
    <citation type="submission" date="2021-03" db="UniProtKB">
        <authorList>
            <consortium name="EnsemblPlants"/>
        </authorList>
    </citation>
    <scope>IDENTIFICATION</scope>
</reference>
<dbReference type="GO" id="GO:0016020">
    <property type="term" value="C:membrane"/>
    <property type="evidence" value="ECO:0007669"/>
    <property type="project" value="UniProtKB-SubCell"/>
</dbReference>
<evidence type="ECO:0000313" key="5">
    <source>
        <dbReference type="Proteomes" id="UP000596660"/>
    </source>
</evidence>
<evidence type="ECO:0000256" key="1">
    <source>
        <dbReference type="ARBA" id="ARBA00004167"/>
    </source>
</evidence>
<dbReference type="Gramene" id="AUR62033295-RA">
    <property type="protein sequence ID" value="AUR62033295-RA:cds"/>
    <property type="gene ID" value="AUR62033295"/>
</dbReference>